<keyword evidence="4 10" id="KW-0812">Transmembrane</keyword>
<dbReference type="Gene3D" id="3.90.1310.10">
    <property type="entry name" value="Penicillin-binding protein 2a (Domain 2)"/>
    <property type="match status" value="1"/>
</dbReference>
<reference evidence="13 14" key="1">
    <citation type="submission" date="2019-12" db="EMBL/GenBank/DDBJ databases">
        <title>Microbes associate with the intestines of laboratory mice.</title>
        <authorList>
            <person name="Navarre W."/>
            <person name="Wong E."/>
        </authorList>
    </citation>
    <scope>NUCLEOTIDE SEQUENCE [LARGE SCALE GENOMIC DNA]</scope>
    <source>
        <strain evidence="13 14">NM51_B2-22</strain>
    </source>
</reference>
<feature type="domain" description="Penicillin-binding protein dimerisation" evidence="12">
    <location>
        <begin position="62"/>
        <end position="299"/>
    </location>
</feature>
<dbReference type="AlphaFoldDB" id="A0A7X3G706"/>
<organism evidence="13 14">
    <name type="scientific">Streptococcus danieliae</name>
    <dbReference type="NCBI Taxonomy" id="747656"/>
    <lineage>
        <taxon>Bacteria</taxon>
        <taxon>Bacillati</taxon>
        <taxon>Bacillota</taxon>
        <taxon>Bacilli</taxon>
        <taxon>Lactobacillales</taxon>
        <taxon>Streptococcaceae</taxon>
        <taxon>Streptococcus</taxon>
    </lineage>
</organism>
<keyword evidence="3" id="KW-1003">Cell membrane</keyword>
<evidence type="ECO:0000256" key="9">
    <source>
        <dbReference type="ARBA" id="ARBA00023316"/>
    </source>
</evidence>
<protein>
    <submittedName>
        <fullName evidence="13">Penicillin-binding protein 2</fullName>
    </submittedName>
</protein>
<dbReference type="GO" id="GO:0071972">
    <property type="term" value="F:peptidoglycan L,D-transpeptidase activity"/>
    <property type="evidence" value="ECO:0007669"/>
    <property type="project" value="TreeGrafter"/>
</dbReference>
<sequence>MRRKKPVIEQQTIPGRLYLILGLVFGIFVILGARLAYMQVFNQAFYLEKMNMASQKIIKASSVRGQIYDAQGKPLVENESKQVVSYTRSNQDTAESLKETARKIDQLVEVKDEDLSQRQLADYYLADPAVYREVVEQLPKDKKVDGEGNPLEEKDLYRNAVETVTLKQEDLSPEEKKIALLFTQLNAISSFGTGHLRTEDLNPEQVALVASSSQDIPGISISTSWERKVLESPLSSIVGSVSSEKTGIPAEEVEEYLKKGYSLNDRVGTSYLEKEYEEVLQGKRSEKELYLDKNGNLEKVVTKSEGEKGQNLKLTVDLDFQQGVEDILRNALQSEMDKGAALETEGAYAVVLNPEDGSVLAMAGVKQDLESHDLATDSLGTITNVFVPGSVVKPATLTAGWQNGVLTGNEVLADQNVYGINSWFTEGSVRDISALDALEYSSNTYMVQVALRILGSPLGTALLDSPEAVKPAMEKIRSAFAQYGMGVKTEIDLPNESLGFLPAEFTVADYMNNSFGQFDNYTPMQLAQYAATLANGGQRIQPHIVAGIYENDENGGLGSEVEKKTGRLLNQVSISQEDMSLLQEGMNRVVYGGSAFTTGATVGQGAAVSIAAKTGTAETFVSRGKVRAVNTNVVAYAPSSEPEIAVAVVFPHNTDLLSTVSHSITKDIVNLYYSKK</sequence>
<evidence type="ECO:0000256" key="4">
    <source>
        <dbReference type="ARBA" id="ARBA00022692"/>
    </source>
</evidence>
<dbReference type="EMBL" id="WSRS01000006">
    <property type="protein sequence ID" value="MVX58312.1"/>
    <property type="molecule type" value="Genomic_DNA"/>
</dbReference>
<dbReference type="PANTHER" id="PTHR30627:SF2">
    <property type="entry name" value="PEPTIDOGLYCAN D,D-TRANSPEPTIDASE MRDA"/>
    <property type="match status" value="1"/>
</dbReference>
<dbReference type="SUPFAM" id="SSF56601">
    <property type="entry name" value="beta-lactamase/transpeptidase-like"/>
    <property type="match status" value="1"/>
</dbReference>
<evidence type="ECO:0000256" key="1">
    <source>
        <dbReference type="ARBA" id="ARBA00004162"/>
    </source>
</evidence>
<accession>A0A7X3G706</accession>
<evidence type="ECO:0000259" key="11">
    <source>
        <dbReference type="Pfam" id="PF00905"/>
    </source>
</evidence>
<comment type="caution">
    <text evidence="13">The sequence shown here is derived from an EMBL/GenBank/DDBJ whole genome shotgun (WGS) entry which is preliminary data.</text>
</comment>
<dbReference type="Gene3D" id="3.40.710.10">
    <property type="entry name" value="DD-peptidase/beta-lactamase superfamily"/>
    <property type="match status" value="1"/>
</dbReference>
<dbReference type="InterPro" id="IPR005311">
    <property type="entry name" value="PBP_dimer"/>
</dbReference>
<evidence type="ECO:0000259" key="12">
    <source>
        <dbReference type="Pfam" id="PF03717"/>
    </source>
</evidence>
<keyword evidence="7 10" id="KW-1133">Transmembrane helix</keyword>
<gene>
    <name evidence="13" type="ORF">E5983_01420</name>
</gene>
<dbReference type="OrthoDB" id="9770103at2"/>
<keyword evidence="6" id="KW-0573">Peptidoglycan synthesis</keyword>
<evidence type="ECO:0000313" key="13">
    <source>
        <dbReference type="EMBL" id="MVX58312.1"/>
    </source>
</evidence>
<evidence type="ECO:0000256" key="3">
    <source>
        <dbReference type="ARBA" id="ARBA00022475"/>
    </source>
</evidence>
<feature type="domain" description="Penicillin-binding protein transpeptidase" evidence="11">
    <location>
        <begin position="348"/>
        <end position="669"/>
    </location>
</feature>
<dbReference type="Proteomes" id="UP000461595">
    <property type="component" value="Unassembled WGS sequence"/>
</dbReference>
<dbReference type="GO" id="GO:0008360">
    <property type="term" value="P:regulation of cell shape"/>
    <property type="evidence" value="ECO:0007669"/>
    <property type="project" value="UniProtKB-KW"/>
</dbReference>
<feature type="transmembrane region" description="Helical" evidence="10">
    <location>
        <begin position="16"/>
        <end position="37"/>
    </location>
</feature>
<keyword evidence="9" id="KW-0961">Cell wall biogenesis/degradation</keyword>
<keyword evidence="8 10" id="KW-0472">Membrane</keyword>
<dbReference type="InterPro" id="IPR036138">
    <property type="entry name" value="PBP_dimer_sf"/>
</dbReference>
<dbReference type="Pfam" id="PF00905">
    <property type="entry name" value="Transpeptidase"/>
    <property type="match status" value="1"/>
</dbReference>
<name>A0A7X3G706_9STRE</name>
<dbReference type="GO" id="GO:0009252">
    <property type="term" value="P:peptidoglycan biosynthetic process"/>
    <property type="evidence" value="ECO:0007669"/>
    <property type="project" value="UniProtKB-KW"/>
</dbReference>
<proteinExistence type="inferred from homology"/>
<evidence type="ECO:0000256" key="7">
    <source>
        <dbReference type="ARBA" id="ARBA00022989"/>
    </source>
</evidence>
<dbReference type="PANTHER" id="PTHR30627">
    <property type="entry name" value="PEPTIDOGLYCAN D,D-TRANSPEPTIDASE"/>
    <property type="match status" value="1"/>
</dbReference>
<keyword evidence="5" id="KW-0133">Cell shape</keyword>
<dbReference type="Gene3D" id="1.10.10.1230">
    <property type="entry name" value="Penicillin-binding protein, N-terminal non-catalytic domain, head sub-domain"/>
    <property type="match status" value="1"/>
</dbReference>
<dbReference type="GO" id="GO:0071555">
    <property type="term" value="P:cell wall organization"/>
    <property type="evidence" value="ECO:0007669"/>
    <property type="project" value="UniProtKB-KW"/>
</dbReference>
<dbReference type="InterPro" id="IPR001460">
    <property type="entry name" value="PCN-bd_Tpept"/>
</dbReference>
<dbReference type="InterPro" id="IPR050515">
    <property type="entry name" value="Beta-lactam/transpept"/>
</dbReference>
<evidence type="ECO:0000256" key="5">
    <source>
        <dbReference type="ARBA" id="ARBA00022960"/>
    </source>
</evidence>
<dbReference type="RefSeq" id="WP_160332141.1">
    <property type="nucleotide sequence ID" value="NZ_WSRS01000006.1"/>
</dbReference>
<evidence type="ECO:0000256" key="2">
    <source>
        <dbReference type="ARBA" id="ARBA00007171"/>
    </source>
</evidence>
<dbReference type="Pfam" id="PF03717">
    <property type="entry name" value="PBP_dimer"/>
    <property type="match status" value="1"/>
</dbReference>
<dbReference type="SUPFAM" id="SSF56519">
    <property type="entry name" value="Penicillin binding protein dimerisation domain"/>
    <property type="match status" value="1"/>
</dbReference>
<dbReference type="GO" id="GO:0005886">
    <property type="term" value="C:plasma membrane"/>
    <property type="evidence" value="ECO:0007669"/>
    <property type="project" value="UniProtKB-SubCell"/>
</dbReference>
<evidence type="ECO:0000256" key="8">
    <source>
        <dbReference type="ARBA" id="ARBA00023136"/>
    </source>
</evidence>
<evidence type="ECO:0000256" key="10">
    <source>
        <dbReference type="SAM" id="Phobius"/>
    </source>
</evidence>
<comment type="similarity">
    <text evidence="2">Belongs to the transpeptidase family.</text>
</comment>
<dbReference type="GO" id="GO:0008658">
    <property type="term" value="F:penicillin binding"/>
    <property type="evidence" value="ECO:0007669"/>
    <property type="project" value="InterPro"/>
</dbReference>
<evidence type="ECO:0000256" key="6">
    <source>
        <dbReference type="ARBA" id="ARBA00022984"/>
    </source>
</evidence>
<dbReference type="InterPro" id="IPR012338">
    <property type="entry name" value="Beta-lactam/transpept-like"/>
</dbReference>
<evidence type="ECO:0000313" key="14">
    <source>
        <dbReference type="Proteomes" id="UP000461595"/>
    </source>
</evidence>
<comment type="subcellular location">
    <subcellularLocation>
        <location evidence="1">Cell membrane</location>
        <topology evidence="1">Single-pass membrane protein</topology>
    </subcellularLocation>
</comment>